<evidence type="ECO:0000313" key="2">
    <source>
        <dbReference type="EMBL" id="OMO90487.1"/>
    </source>
</evidence>
<keyword evidence="3" id="KW-1185">Reference proteome</keyword>
<proteinExistence type="predicted"/>
<protein>
    <submittedName>
        <fullName evidence="2">Uncharacterized protein</fullName>
    </submittedName>
</protein>
<accession>A0A1R3J6P8</accession>
<dbReference type="EMBL" id="AWWV01014345">
    <property type="protein sequence ID" value="OMO57466.1"/>
    <property type="molecule type" value="Genomic_DNA"/>
</dbReference>
<dbReference type="EMBL" id="AWWV01008449">
    <property type="protein sequence ID" value="OMO90487.1"/>
    <property type="molecule type" value="Genomic_DNA"/>
</dbReference>
<reference evidence="2 3" key="1">
    <citation type="submission" date="2013-09" db="EMBL/GenBank/DDBJ databases">
        <title>Corchorus capsularis genome sequencing.</title>
        <authorList>
            <person name="Alam M."/>
            <person name="Haque M.S."/>
            <person name="Islam M.S."/>
            <person name="Emdad E.M."/>
            <person name="Islam M.M."/>
            <person name="Ahmed B."/>
            <person name="Halim A."/>
            <person name="Hossen Q.M.M."/>
            <person name="Hossain M.Z."/>
            <person name="Ahmed R."/>
            <person name="Khan M.M."/>
            <person name="Islam R."/>
            <person name="Rashid M.M."/>
            <person name="Khan S.A."/>
            <person name="Rahman M.S."/>
            <person name="Alam M."/>
        </authorList>
    </citation>
    <scope>NUCLEOTIDE SEQUENCE [LARGE SCALE GENOMIC DNA]</scope>
    <source>
        <strain evidence="3">cv. CVL-1</strain>
        <tissue evidence="2">Whole seedling</tissue>
    </source>
</reference>
<organism evidence="2 3">
    <name type="scientific">Corchorus capsularis</name>
    <name type="common">Jute</name>
    <dbReference type="NCBI Taxonomy" id="210143"/>
    <lineage>
        <taxon>Eukaryota</taxon>
        <taxon>Viridiplantae</taxon>
        <taxon>Streptophyta</taxon>
        <taxon>Embryophyta</taxon>
        <taxon>Tracheophyta</taxon>
        <taxon>Spermatophyta</taxon>
        <taxon>Magnoliopsida</taxon>
        <taxon>eudicotyledons</taxon>
        <taxon>Gunneridae</taxon>
        <taxon>Pentapetalae</taxon>
        <taxon>rosids</taxon>
        <taxon>malvids</taxon>
        <taxon>Malvales</taxon>
        <taxon>Malvaceae</taxon>
        <taxon>Grewioideae</taxon>
        <taxon>Apeibeae</taxon>
        <taxon>Corchorus</taxon>
    </lineage>
</organism>
<gene>
    <name evidence="2" type="ORF">CCACVL1_07356</name>
    <name evidence="1" type="ORF">CCACVL1_25757</name>
</gene>
<name>A0A1R3J6P8_COCAP</name>
<comment type="caution">
    <text evidence="2">The sequence shown here is derived from an EMBL/GenBank/DDBJ whole genome shotgun (WGS) entry which is preliminary data.</text>
</comment>
<evidence type="ECO:0000313" key="1">
    <source>
        <dbReference type="EMBL" id="OMO57466.1"/>
    </source>
</evidence>
<dbReference type="AlphaFoldDB" id="A0A1R3J6P8"/>
<dbReference type="Proteomes" id="UP000188268">
    <property type="component" value="Unassembled WGS sequence"/>
</dbReference>
<sequence>MFKPQFIPASIAKIDIRNT</sequence>
<evidence type="ECO:0000313" key="3">
    <source>
        <dbReference type="Proteomes" id="UP000188268"/>
    </source>
</evidence>